<dbReference type="Proteomes" id="UP000620124">
    <property type="component" value="Unassembled WGS sequence"/>
</dbReference>
<dbReference type="OrthoDB" id="2834661at2759"/>
<organism evidence="2 3">
    <name type="scientific">Mycena venus</name>
    <dbReference type="NCBI Taxonomy" id="2733690"/>
    <lineage>
        <taxon>Eukaryota</taxon>
        <taxon>Fungi</taxon>
        <taxon>Dikarya</taxon>
        <taxon>Basidiomycota</taxon>
        <taxon>Agaricomycotina</taxon>
        <taxon>Agaricomycetes</taxon>
        <taxon>Agaricomycetidae</taxon>
        <taxon>Agaricales</taxon>
        <taxon>Marasmiineae</taxon>
        <taxon>Mycenaceae</taxon>
        <taxon>Mycena</taxon>
    </lineage>
</organism>
<name>A0A8H6YS60_9AGAR</name>
<evidence type="ECO:0000313" key="2">
    <source>
        <dbReference type="EMBL" id="KAF7365288.1"/>
    </source>
</evidence>
<reference evidence="2" key="1">
    <citation type="submission" date="2020-05" db="EMBL/GenBank/DDBJ databases">
        <title>Mycena genomes resolve the evolution of fungal bioluminescence.</title>
        <authorList>
            <person name="Tsai I.J."/>
        </authorList>
    </citation>
    <scope>NUCLEOTIDE SEQUENCE</scope>
    <source>
        <strain evidence="2">CCC161011</strain>
    </source>
</reference>
<proteinExistence type="predicted"/>
<feature type="compositionally biased region" description="Polar residues" evidence="1">
    <location>
        <begin position="1"/>
        <end position="20"/>
    </location>
</feature>
<dbReference type="AlphaFoldDB" id="A0A8H6YS60"/>
<feature type="region of interest" description="Disordered" evidence="1">
    <location>
        <begin position="1"/>
        <end position="26"/>
    </location>
</feature>
<sequence length="243" mass="28599">MSSSWLNQYPSRNRTPSNITKRGFNDPMDRLLGFPLTMQCEDSTDYDILDPRRNASWTRIDLGLKYYYEGVVFYKLEGEYCSFPVVYTVHRRDRELLKSEITDHILHAKIPARYPPRINNGTINEPMNEENFRRMVRRFSIKNLTILGKEYLELRERSSGLLVQSHHLQLEKVFWEYVSIKFGWEYLGHAHPKQVWLNILATGGARWYVDAPKRCAALSYRIRTGYDIALPFPGSENDMHSDI</sequence>
<evidence type="ECO:0000256" key="1">
    <source>
        <dbReference type="SAM" id="MobiDB-lite"/>
    </source>
</evidence>
<dbReference type="EMBL" id="JACAZI010000003">
    <property type="protein sequence ID" value="KAF7365288.1"/>
    <property type="molecule type" value="Genomic_DNA"/>
</dbReference>
<comment type="caution">
    <text evidence="2">The sequence shown here is derived from an EMBL/GenBank/DDBJ whole genome shotgun (WGS) entry which is preliminary data.</text>
</comment>
<accession>A0A8H6YS60</accession>
<keyword evidence="3" id="KW-1185">Reference proteome</keyword>
<evidence type="ECO:0000313" key="3">
    <source>
        <dbReference type="Proteomes" id="UP000620124"/>
    </source>
</evidence>
<protein>
    <submittedName>
        <fullName evidence="2">Uncharacterized protein</fullName>
    </submittedName>
</protein>
<gene>
    <name evidence="2" type="ORF">MVEN_00400600</name>
</gene>